<organism evidence="2 3">
    <name type="scientific">Portunus trituberculatus</name>
    <name type="common">Swimming crab</name>
    <name type="synonym">Neptunus trituberculatus</name>
    <dbReference type="NCBI Taxonomy" id="210409"/>
    <lineage>
        <taxon>Eukaryota</taxon>
        <taxon>Metazoa</taxon>
        <taxon>Ecdysozoa</taxon>
        <taxon>Arthropoda</taxon>
        <taxon>Crustacea</taxon>
        <taxon>Multicrustacea</taxon>
        <taxon>Malacostraca</taxon>
        <taxon>Eumalacostraca</taxon>
        <taxon>Eucarida</taxon>
        <taxon>Decapoda</taxon>
        <taxon>Pleocyemata</taxon>
        <taxon>Brachyura</taxon>
        <taxon>Eubrachyura</taxon>
        <taxon>Portunoidea</taxon>
        <taxon>Portunidae</taxon>
        <taxon>Portuninae</taxon>
        <taxon>Portunus</taxon>
    </lineage>
</organism>
<accession>A0A5B7JI70</accession>
<sequence>MATLSVTLSVCVEARTPPRTALPSQQQRQVERGSGGGGTRGGEAHGQRDARDEGTRGFTNRSC</sequence>
<feature type="region of interest" description="Disordered" evidence="1">
    <location>
        <begin position="16"/>
        <end position="63"/>
    </location>
</feature>
<name>A0A5B7JI70_PORTR</name>
<dbReference type="Proteomes" id="UP000324222">
    <property type="component" value="Unassembled WGS sequence"/>
</dbReference>
<evidence type="ECO:0000256" key="1">
    <source>
        <dbReference type="SAM" id="MobiDB-lite"/>
    </source>
</evidence>
<feature type="compositionally biased region" description="Basic and acidic residues" evidence="1">
    <location>
        <begin position="42"/>
        <end position="55"/>
    </location>
</feature>
<evidence type="ECO:0000313" key="3">
    <source>
        <dbReference type="Proteomes" id="UP000324222"/>
    </source>
</evidence>
<dbReference type="AlphaFoldDB" id="A0A5B7JI70"/>
<gene>
    <name evidence="2" type="ORF">E2C01_087115</name>
</gene>
<evidence type="ECO:0000313" key="2">
    <source>
        <dbReference type="EMBL" id="MPC92044.1"/>
    </source>
</evidence>
<dbReference type="EMBL" id="VSRR010089929">
    <property type="protein sequence ID" value="MPC92044.1"/>
    <property type="molecule type" value="Genomic_DNA"/>
</dbReference>
<comment type="caution">
    <text evidence="2">The sequence shown here is derived from an EMBL/GenBank/DDBJ whole genome shotgun (WGS) entry which is preliminary data.</text>
</comment>
<reference evidence="2 3" key="1">
    <citation type="submission" date="2019-05" db="EMBL/GenBank/DDBJ databases">
        <title>Another draft genome of Portunus trituberculatus and its Hox gene families provides insights of decapod evolution.</title>
        <authorList>
            <person name="Jeong J.-H."/>
            <person name="Song I."/>
            <person name="Kim S."/>
            <person name="Choi T."/>
            <person name="Kim D."/>
            <person name="Ryu S."/>
            <person name="Kim W."/>
        </authorList>
    </citation>
    <scope>NUCLEOTIDE SEQUENCE [LARGE SCALE GENOMIC DNA]</scope>
    <source>
        <tissue evidence="2">Muscle</tissue>
    </source>
</reference>
<keyword evidence="3" id="KW-1185">Reference proteome</keyword>
<proteinExistence type="predicted"/>
<protein>
    <submittedName>
        <fullName evidence="2">Uncharacterized protein</fullName>
    </submittedName>
</protein>